<protein>
    <submittedName>
        <fullName evidence="3">Uncharacterized protein LOC104246396</fullName>
    </submittedName>
</protein>
<dbReference type="InterPro" id="IPR025558">
    <property type="entry name" value="DUF4283"/>
</dbReference>
<dbReference type="PANTHER" id="PTHR33233">
    <property type="entry name" value="ENDONUCLEASE/EXONUCLEASE/PHOSPHATASE"/>
    <property type="match status" value="1"/>
</dbReference>
<name>A0A1U7YMP6_NICSY</name>
<gene>
    <name evidence="3" type="primary">LOC104246396</name>
</gene>
<dbReference type="Proteomes" id="UP000189701">
    <property type="component" value="Unplaced"/>
</dbReference>
<dbReference type="eggNOG" id="KOG1075">
    <property type="taxonomic scope" value="Eukaryota"/>
</dbReference>
<evidence type="ECO:0000313" key="2">
    <source>
        <dbReference type="Proteomes" id="UP000189701"/>
    </source>
</evidence>
<dbReference type="AlphaFoldDB" id="A0A1U7YMP6"/>
<proteinExistence type="predicted"/>
<organism evidence="2 3">
    <name type="scientific">Nicotiana sylvestris</name>
    <name type="common">Wood tobacco</name>
    <name type="synonym">South American tobacco</name>
    <dbReference type="NCBI Taxonomy" id="4096"/>
    <lineage>
        <taxon>Eukaryota</taxon>
        <taxon>Viridiplantae</taxon>
        <taxon>Streptophyta</taxon>
        <taxon>Embryophyta</taxon>
        <taxon>Tracheophyta</taxon>
        <taxon>Spermatophyta</taxon>
        <taxon>Magnoliopsida</taxon>
        <taxon>eudicotyledons</taxon>
        <taxon>Gunneridae</taxon>
        <taxon>Pentapetalae</taxon>
        <taxon>asterids</taxon>
        <taxon>lamiids</taxon>
        <taxon>Solanales</taxon>
        <taxon>Solanaceae</taxon>
        <taxon>Nicotianoideae</taxon>
        <taxon>Nicotianeae</taxon>
        <taxon>Nicotiana</taxon>
    </lineage>
</organism>
<dbReference type="OrthoDB" id="1939300at2759"/>
<reference evidence="3" key="2">
    <citation type="submission" date="2025-08" db="UniProtKB">
        <authorList>
            <consortium name="RefSeq"/>
        </authorList>
    </citation>
    <scope>IDENTIFICATION</scope>
    <source>
        <tissue evidence="3">Leaf</tissue>
    </source>
</reference>
<sequence length="203" mass="23570">MTLSYIVPQFVHGNVVIQLENEDVDRETEKWKGALIAYVIGDCPGYNAIRRYIDVKWKKIADPDLFIHEEGYFIIKFKSIDDMPEILCTGPYIINNRPIILKPWTTDFDFDKEFPTEISIWIKLPILPMNCWGINSLSRIASAIGIQMYADECTAKQMRVSYARILVEVHVTKPLPDHVEVKDPSGRVFQHVVSYDWKPMFCE</sequence>
<feature type="domain" description="DUF4283" evidence="1">
    <location>
        <begin position="28"/>
        <end position="111"/>
    </location>
</feature>
<keyword evidence="2" id="KW-1185">Reference proteome</keyword>
<dbReference type="PANTHER" id="PTHR33233:SF17">
    <property type="entry name" value="DUF4283 DOMAIN-CONTAINING PROTEIN"/>
    <property type="match status" value="1"/>
</dbReference>
<accession>A0A1U7YMP6</accession>
<evidence type="ECO:0000259" key="1">
    <source>
        <dbReference type="Pfam" id="PF14111"/>
    </source>
</evidence>
<reference evidence="2" key="1">
    <citation type="journal article" date="2013" name="Genome Biol.">
        <title>Reference genomes and transcriptomes of Nicotiana sylvestris and Nicotiana tomentosiformis.</title>
        <authorList>
            <person name="Sierro N."/>
            <person name="Battey J.N."/>
            <person name="Ouadi S."/>
            <person name="Bovet L."/>
            <person name="Goepfert S."/>
            <person name="Bakaher N."/>
            <person name="Peitsch M.C."/>
            <person name="Ivanov N.V."/>
        </authorList>
    </citation>
    <scope>NUCLEOTIDE SEQUENCE [LARGE SCALE GENOMIC DNA]</scope>
</reference>
<evidence type="ECO:0000313" key="3">
    <source>
        <dbReference type="RefSeq" id="XP_009800509.1"/>
    </source>
</evidence>
<dbReference type="RefSeq" id="XP_009800509.1">
    <property type="nucleotide sequence ID" value="XM_009802207.1"/>
</dbReference>
<dbReference type="Pfam" id="PF14111">
    <property type="entry name" value="DUF4283"/>
    <property type="match status" value="1"/>
</dbReference>